<gene>
    <name evidence="6" type="primary">LOC106459396</name>
</gene>
<evidence type="ECO:0000256" key="4">
    <source>
        <dbReference type="SAM" id="Coils"/>
    </source>
</evidence>
<dbReference type="PANTHER" id="PTHR21431:SF0">
    <property type="entry name" value="PREFOLDIN SUBUNIT 6"/>
    <property type="match status" value="1"/>
</dbReference>
<accession>A0ABM1B473</accession>
<feature type="coiled-coil region" evidence="4">
    <location>
        <begin position="82"/>
        <end position="116"/>
    </location>
</feature>
<dbReference type="InterPro" id="IPR002777">
    <property type="entry name" value="PFD_beta-like"/>
</dbReference>
<organism evidence="5 6">
    <name type="scientific">Limulus polyphemus</name>
    <name type="common">Atlantic horseshoe crab</name>
    <dbReference type="NCBI Taxonomy" id="6850"/>
    <lineage>
        <taxon>Eukaryota</taxon>
        <taxon>Metazoa</taxon>
        <taxon>Ecdysozoa</taxon>
        <taxon>Arthropoda</taxon>
        <taxon>Chelicerata</taxon>
        <taxon>Merostomata</taxon>
        <taxon>Xiphosura</taxon>
        <taxon>Limulidae</taxon>
        <taxon>Limulus</taxon>
    </lineage>
</organism>
<proteinExistence type="inferred from homology"/>
<evidence type="ECO:0000256" key="2">
    <source>
        <dbReference type="ARBA" id="ARBA00011695"/>
    </source>
</evidence>
<reference evidence="6" key="1">
    <citation type="submission" date="2025-08" db="UniProtKB">
        <authorList>
            <consortium name="RefSeq"/>
        </authorList>
    </citation>
    <scope>IDENTIFICATION</scope>
    <source>
        <tissue evidence="6">Muscle</tissue>
    </source>
</reference>
<dbReference type="Pfam" id="PF01920">
    <property type="entry name" value="Prefoldin_2"/>
    <property type="match status" value="1"/>
</dbReference>
<protein>
    <submittedName>
        <fullName evidence="6">Prefoldin subunit 6-like</fullName>
    </submittedName>
</protein>
<dbReference type="PANTHER" id="PTHR21431">
    <property type="entry name" value="PREFOLDIN SUBUNIT 6"/>
    <property type="match status" value="1"/>
</dbReference>
<comment type="similarity">
    <text evidence="1">Belongs to the prefoldin subunit beta family.</text>
</comment>
<dbReference type="SUPFAM" id="SSF46579">
    <property type="entry name" value="Prefoldin"/>
    <property type="match status" value="1"/>
</dbReference>
<dbReference type="Proteomes" id="UP000694941">
    <property type="component" value="Unplaced"/>
</dbReference>
<comment type="subunit">
    <text evidence="2">Heterohexamer of two PFD-alpha type and four PFD-beta type subunits.</text>
</comment>
<dbReference type="CDD" id="cd23161">
    <property type="entry name" value="Prefoldin_6"/>
    <property type="match status" value="1"/>
</dbReference>
<dbReference type="InterPro" id="IPR009053">
    <property type="entry name" value="Prefoldin"/>
</dbReference>
<dbReference type="RefSeq" id="XP_013774467.1">
    <property type="nucleotide sequence ID" value="XM_013919013.2"/>
</dbReference>
<keyword evidence="5" id="KW-1185">Reference proteome</keyword>
<sequence length="128" mass="14953">MAAYEGLQKRLSQELEKYKLLQKDFQKTYSLRQQLEGQLNENNIVKEEMDLLEPSADVYKLMGPVLVKQDLEEAQQNVAKRIEYITNELKRHDSTLAELEKKQDAQREAINKIQQQFQQAQVKAAMKA</sequence>
<evidence type="ECO:0000256" key="3">
    <source>
        <dbReference type="ARBA" id="ARBA00023186"/>
    </source>
</evidence>
<name>A0ABM1B473_LIMPO</name>
<evidence type="ECO:0000313" key="6">
    <source>
        <dbReference type="RefSeq" id="XP_013774467.1"/>
    </source>
</evidence>
<evidence type="ECO:0000256" key="1">
    <source>
        <dbReference type="ARBA" id="ARBA00008045"/>
    </source>
</evidence>
<dbReference type="Gene3D" id="1.10.287.370">
    <property type="match status" value="1"/>
</dbReference>
<keyword evidence="3" id="KW-0143">Chaperone</keyword>
<keyword evidence="4" id="KW-0175">Coiled coil</keyword>
<dbReference type="GeneID" id="106459396"/>
<evidence type="ECO:0000313" key="5">
    <source>
        <dbReference type="Proteomes" id="UP000694941"/>
    </source>
</evidence>